<evidence type="ECO:0000313" key="2">
    <source>
        <dbReference type="Proteomes" id="UP000215914"/>
    </source>
</evidence>
<reference evidence="1" key="2">
    <citation type="submission" date="2020-06" db="EMBL/GenBank/DDBJ databases">
        <title>Helianthus annuus Genome sequencing and assembly Release 2.</title>
        <authorList>
            <person name="Gouzy J."/>
            <person name="Langlade N."/>
            <person name="Munos S."/>
        </authorList>
    </citation>
    <scope>NUCLEOTIDE SEQUENCE</scope>
    <source>
        <tissue evidence="1">Leaves</tissue>
    </source>
</reference>
<evidence type="ECO:0000313" key="1">
    <source>
        <dbReference type="EMBL" id="KAF5820000.1"/>
    </source>
</evidence>
<dbReference type="Proteomes" id="UP000215914">
    <property type="component" value="Unassembled WGS sequence"/>
</dbReference>
<keyword evidence="2" id="KW-1185">Reference proteome</keyword>
<proteinExistence type="predicted"/>
<gene>
    <name evidence="1" type="ORF">HanXRQr2_Chr02g0083951</name>
</gene>
<accession>A0A9K3JSU8</accession>
<dbReference type="EMBL" id="MNCJ02000317">
    <property type="protein sequence ID" value="KAF5820000.1"/>
    <property type="molecule type" value="Genomic_DNA"/>
</dbReference>
<sequence>MGSRCCGGGVCEWVEILFAWCCRRRQMGVIVVEEVAVVAKKVGSGDSGIHVVQ</sequence>
<reference evidence="1" key="1">
    <citation type="journal article" date="2017" name="Nature">
        <title>The sunflower genome provides insights into oil metabolism, flowering and Asterid evolution.</title>
        <authorList>
            <person name="Badouin H."/>
            <person name="Gouzy J."/>
            <person name="Grassa C.J."/>
            <person name="Murat F."/>
            <person name="Staton S.E."/>
            <person name="Cottret L."/>
            <person name="Lelandais-Briere C."/>
            <person name="Owens G.L."/>
            <person name="Carrere S."/>
            <person name="Mayjonade B."/>
            <person name="Legrand L."/>
            <person name="Gill N."/>
            <person name="Kane N.C."/>
            <person name="Bowers J.E."/>
            <person name="Hubner S."/>
            <person name="Bellec A."/>
            <person name="Berard A."/>
            <person name="Berges H."/>
            <person name="Blanchet N."/>
            <person name="Boniface M.C."/>
            <person name="Brunel D."/>
            <person name="Catrice O."/>
            <person name="Chaidir N."/>
            <person name="Claudel C."/>
            <person name="Donnadieu C."/>
            <person name="Faraut T."/>
            <person name="Fievet G."/>
            <person name="Helmstetter N."/>
            <person name="King M."/>
            <person name="Knapp S.J."/>
            <person name="Lai Z."/>
            <person name="Le Paslier M.C."/>
            <person name="Lippi Y."/>
            <person name="Lorenzon L."/>
            <person name="Mandel J.R."/>
            <person name="Marage G."/>
            <person name="Marchand G."/>
            <person name="Marquand E."/>
            <person name="Bret-Mestries E."/>
            <person name="Morien E."/>
            <person name="Nambeesan S."/>
            <person name="Nguyen T."/>
            <person name="Pegot-Espagnet P."/>
            <person name="Pouilly N."/>
            <person name="Raftis F."/>
            <person name="Sallet E."/>
            <person name="Schiex T."/>
            <person name="Thomas J."/>
            <person name="Vandecasteele C."/>
            <person name="Vares D."/>
            <person name="Vear F."/>
            <person name="Vautrin S."/>
            <person name="Crespi M."/>
            <person name="Mangin B."/>
            <person name="Burke J.M."/>
            <person name="Salse J."/>
            <person name="Munos S."/>
            <person name="Vincourt P."/>
            <person name="Rieseberg L.H."/>
            <person name="Langlade N.B."/>
        </authorList>
    </citation>
    <scope>NUCLEOTIDE SEQUENCE</scope>
    <source>
        <tissue evidence="1">Leaves</tissue>
    </source>
</reference>
<dbReference type="AlphaFoldDB" id="A0A9K3JSU8"/>
<protein>
    <submittedName>
        <fullName evidence="1">Uncharacterized protein</fullName>
    </submittedName>
</protein>
<name>A0A9K3JSU8_HELAN</name>
<organism evidence="1 2">
    <name type="scientific">Helianthus annuus</name>
    <name type="common">Common sunflower</name>
    <dbReference type="NCBI Taxonomy" id="4232"/>
    <lineage>
        <taxon>Eukaryota</taxon>
        <taxon>Viridiplantae</taxon>
        <taxon>Streptophyta</taxon>
        <taxon>Embryophyta</taxon>
        <taxon>Tracheophyta</taxon>
        <taxon>Spermatophyta</taxon>
        <taxon>Magnoliopsida</taxon>
        <taxon>eudicotyledons</taxon>
        <taxon>Gunneridae</taxon>
        <taxon>Pentapetalae</taxon>
        <taxon>asterids</taxon>
        <taxon>campanulids</taxon>
        <taxon>Asterales</taxon>
        <taxon>Asteraceae</taxon>
        <taxon>Asteroideae</taxon>
        <taxon>Heliantheae alliance</taxon>
        <taxon>Heliantheae</taxon>
        <taxon>Helianthus</taxon>
    </lineage>
</organism>
<dbReference type="Gramene" id="mRNA:HanXRQr2_Chr02g0083951">
    <property type="protein sequence ID" value="CDS:HanXRQr2_Chr02g0083951.1"/>
    <property type="gene ID" value="HanXRQr2_Chr02g0083951"/>
</dbReference>
<comment type="caution">
    <text evidence="1">The sequence shown here is derived from an EMBL/GenBank/DDBJ whole genome shotgun (WGS) entry which is preliminary data.</text>
</comment>